<evidence type="ECO:0000313" key="4">
    <source>
        <dbReference type="EMBL" id="SFM97813.1"/>
    </source>
</evidence>
<dbReference type="PROSITE" id="PS51724">
    <property type="entry name" value="SPOR"/>
    <property type="match status" value="1"/>
</dbReference>
<evidence type="ECO:0000313" key="5">
    <source>
        <dbReference type="Proteomes" id="UP000242869"/>
    </source>
</evidence>
<dbReference type="Pfam" id="PF05036">
    <property type="entry name" value="SPOR"/>
    <property type="match status" value="1"/>
</dbReference>
<dbReference type="EMBL" id="FOVE01000001">
    <property type="protein sequence ID" value="SFM97813.1"/>
    <property type="molecule type" value="Genomic_DNA"/>
</dbReference>
<dbReference type="GO" id="GO:0030428">
    <property type="term" value="C:cell septum"/>
    <property type="evidence" value="ECO:0007669"/>
    <property type="project" value="TreeGrafter"/>
</dbReference>
<dbReference type="PANTHER" id="PTHR38687">
    <property type="entry name" value="CELL DIVISION PROTEIN DEDD-RELATED"/>
    <property type="match status" value="1"/>
</dbReference>
<evidence type="ECO:0000256" key="1">
    <source>
        <dbReference type="SAM" id="MobiDB-lite"/>
    </source>
</evidence>
<dbReference type="GO" id="GO:0042834">
    <property type="term" value="F:peptidoglycan binding"/>
    <property type="evidence" value="ECO:0007669"/>
    <property type="project" value="InterPro"/>
</dbReference>
<evidence type="ECO:0000259" key="3">
    <source>
        <dbReference type="PROSITE" id="PS51724"/>
    </source>
</evidence>
<sequence length="260" mass="26888">MSHSNVSEELLHLRKRARRRLVGAVALVIFALIVLWTALDNAPPPRFSTGNPVEIVSSAPALTAQRASLVAVVEPANTPPLLNPPPDAAAVTPVTAPAVAAEPAPASAPVVAKAVQPPRVVNGAEVLPGKLVNRQSPPVQAKAVPAPTPAAKPKPAENAPATFDPKKILEGKVDPTEPTAKPAQLPGKYYVQIGAFADAAKIKQLTTKLKGAGLPVQAEKVKTSKGELTRIRVGPAADAAKAEAYRKKAESVGVNGKVVK</sequence>
<dbReference type="STRING" id="83765.SAMN05660284_00182"/>
<dbReference type="SUPFAM" id="SSF110997">
    <property type="entry name" value="Sporulation related repeat"/>
    <property type="match status" value="1"/>
</dbReference>
<keyword evidence="5" id="KW-1185">Reference proteome</keyword>
<dbReference type="InterPro" id="IPR052521">
    <property type="entry name" value="Cell_div_SPOR-domain"/>
</dbReference>
<feature type="domain" description="SPOR" evidence="3">
    <location>
        <begin position="183"/>
        <end position="260"/>
    </location>
</feature>
<dbReference type="InterPro" id="IPR007730">
    <property type="entry name" value="SPOR-like_dom"/>
</dbReference>
<keyword evidence="2" id="KW-1133">Transmembrane helix</keyword>
<dbReference type="InterPro" id="IPR036680">
    <property type="entry name" value="SPOR-like_sf"/>
</dbReference>
<organism evidence="4 5">
    <name type="scientific">Formivibrio citricus</name>
    <dbReference type="NCBI Taxonomy" id="83765"/>
    <lineage>
        <taxon>Bacteria</taxon>
        <taxon>Pseudomonadati</taxon>
        <taxon>Pseudomonadota</taxon>
        <taxon>Betaproteobacteria</taxon>
        <taxon>Neisseriales</taxon>
        <taxon>Chitinibacteraceae</taxon>
        <taxon>Formivibrio</taxon>
    </lineage>
</organism>
<keyword evidence="2" id="KW-0472">Membrane</keyword>
<feature type="region of interest" description="Disordered" evidence="1">
    <location>
        <begin position="137"/>
        <end position="163"/>
    </location>
</feature>
<feature type="transmembrane region" description="Helical" evidence="2">
    <location>
        <begin position="21"/>
        <end position="39"/>
    </location>
</feature>
<dbReference type="Proteomes" id="UP000242869">
    <property type="component" value="Unassembled WGS sequence"/>
</dbReference>
<reference evidence="5" key="1">
    <citation type="submission" date="2016-10" db="EMBL/GenBank/DDBJ databases">
        <authorList>
            <person name="Varghese N."/>
            <person name="Submissions S."/>
        </authorList>
    </citation>
    <scope>NUCLEOTIDE SEQUENCE [LARGE SCALE GENOMIC DNA]</scope>
    <source>
        <strain evidence="5">DSM 6150</strain>
    </source>
</reference>
<dbReference type="GO" id="GO:0032153">
    <property type="term" value="C:cell division site"/>
    <property type="evidence" value="ECO:0007669"/>
    <property type="project" value="TreeGrafter"/>
</dbReference>
<dbReference type="AlphaFoldDB" id="A0A1I4V9F6"/>
<proteinExistence type="predicted"/>
<name>A0A1I4V9F6_9NEIS</name>
<keyword evidence="2" id="KW-0812">Transmembrane</keyword>
<protein>
    <submittedName>
        <fullName evidence="4">DedD protein</fullName>
    </submittedName>
</protein>
<evidence type="ECO:0000256" key="2">
    <source>
        <dbReference type="SAM" id="Phobius"/>
    </source>
</evidence>
<dbReference type="PANTHER" id="PTHR38687:SF1">
    <property type="entry name" value="CELL DIVISION PROTEIN DEDD"/>
    <property type="match status" value="1"/>
</dbReference>
<gene>
    <name evidence="4" type="ORF">SAMN05660284_00182</name>
</gene>
<accession>A0A1I4V9F6</accession>
<dbReference type="Gene3D" id="3.30.70.1070">
    <property type="entry name" value="Sporulation related repeat"/>
    <property type="match status" value="1"/>
</dbReference>
<dbReference type="GO" id="GO:0032506">
    <property type="term" value="P:cytokinetic process"/>
    <property type="evidence" value="ECO:0007669"/>
    <property type="project" value="TreeGrafter"/>
</dbReference>
<dbReference type="RefSeq" id="WP_177187721.1">
    <property type="nucleotide sequence ID" value="NZ_FOVE01000001.1"/>
</dbReference>